<reference evidence="2" key="1">
    <citation type="journal article" date="2022" name="bioRxiv">
        <title>Sequencing and chromosome-scale assembly of the giantPleurodeles waltlgenome.</title>
        <authorList>
            <person name="Brown T."/>
            <person name="Elewa A."/>
            <person name="Iarovenko S."/>
            <person name="Subramanian E."/>
            <person name="Araus A.J."/>
            <person name="Petzold A."/>
            <person name="Susuki M."/>
            <person name="Suzuki K.-i.T."/>
            <person name="Hayashi T."/>
            <person name="Toyoda A."/>
            <person name="Oliveira C."/>
            <person name="Osipova E."/>
            <person name="Leigh N.D."/>
            <person name="Simon A."/>
            <person name="Yun M.H."/>
        </authorList>
    </citation>
    <scope>NUCLEOTIDE SEQUENCE</scope>
    <source>
        <strain evidence="2">20211129_DDA</strain>
        <tissue evidence="2">Liver</tissue>
    </source>
</reference>
<feature type="region of interest" description="Disordered" evidence="1">
    <location>
        <begin position="1"/>
        <end position="29"/>
    </location>
</feature>
<dbReference type="EMBL" id="JANPWB010000002">
    <property type="protein sequence ID" value="KAJ1211485.1"/>
    <property type="molecule type" value="Genomic_DNA"/>
</dbReference>
<proteinExistence type="predicted"/>
<gene>
    <name evidence="2" type="ORF">NDU88_006845</name>
</gene>
<name>A0AAV7WGT8_PLEWA</name>
<dbReference type="AlphaFoldDB" id="A0AAV7WGT8"/>
<evidence type="ECO:0000313" key="3">
    <source>
        <dbReference type="Proteomes" id="UP001066276"/>
    </source>
</evidence>
<evidence type="ECO:0000256" key="1">
    <source>
        <dbReference type="SAM" id="MobiDB-lite"/>
    </source>
</evidence>
<evidence type="ECO:0000313" key="2">
    <source>
        <dbReference type="EMBL" id="KAJ1211485.1"/>
    </source>
</evidence>
<dbReference type="Proteomes" id="UP001066276">
    <property type="component" value="Chromosome 1_2"/>
</dbReference>
<organism evidence="2 3">
    <name type="scientific">Pleurodeles waltl</name>
    <name type="common">Iberian ribbed newt</name>
    <dbReference type="NCBI Taxonomy" id="8319"/>
    <lineage>
        <taxon>Eukaryota</taxon>
        <taxon>Metazoa</taxon>
        <taxon>Chordata</taxon>
        <taxon>Craniata</taxon>
        <taxon>Vertebrata</taxon>
        <taxon>Euteleostomi</taxon>
        <taxon>Amphibia</taxon>
        <taxon>Batrachia</taxon>
        <taxon>Caudata</taxon>
        <taxon>Salamandroidea</taxon>
        <taxon>Salamandridae</taxon>
        <taxon>Pleurodelinae</taxon>
        <taxon>Pleurodeles</taxon>
    </lineage>
</organism>
<keyword evidence="3" id="KW-1185">Reference proteome</keyword>
<comment type="caution">
    <text evidence="2">The sequence shown here is derived from an EMBL/GenBank/DDBJ whole genome shotgun (WGS) entry which is preliminary data.</text>
</comment>
<feature type="compositionally biased region" description="Basic and acidic residues" evidence="1">
    <location>
        <begin position="15"/>
        <end position="27"/>
    </location>
</feature>
<accession>A0AAV7WGT8</accession>
<feature type="region of interest" description="Disordered" evidence="1">
    <location>
        <begin position="91"/>
        <end position="163"/>
    </location>
</feature>
<sequence length="163" mass="17296">MPHPFIFKPRPRQVRPAEESVPKHHEAPPLWSRLSLALTEESSRSRPLSSRLLTSGSAPVIVVPTAPPIRLRLLPCSPAPPVRFRALISSPASSARAAPPPAPRPAQSAVTGGGGGRSAVDSDETVYSGTQAEERPRPGERRAESALRLDEGAATARETPAGR</sequence>
<feature type="compositionally biased region" description="Basic and acidic residues" evidence="1">
    <location>
        <begin position="132"/>
        <end position="151"/>
    </location>
</feature>
<protein>
    <submittedName>
        <fullName evidence="2">Uncharacterized protein</fullName>
    </submittedName>
</protein>